<keyword evidence="5" id="KW-1185">Reference proteome</keyword>
<gene>
    <name evidence="4" type="ORF">BP6252_11743</name>
</gene>
<keyword evidence="2" id="KW-0521">NADP</keyword>
<name>A0A3D8QKX6_9HELO</name>
<evidence type="ECO:0000256" key="1">
    <source>
        <dbReference type="ARBA" id="ARBA00006328"/>
    </source>
</evidence>
<dbReference type="GO" id="GO:0005634">
    <property type="term" value="C:nucleus"/>
    <property type="evidence" value="ECO:0007669"/>
    <property type="project" value="TreeGrafter"/>
</dbReference>
<evidence type="ECO:0000259" key="3">
    <source>
        <dbReference type="Pfam" id="PF05368"/>
    </source>
</evidence>
<dbReference type="InterPro" id="IPR051164">
    <property type="entry name" value="NmrA-like_oxidored"/>
</dbReference>
<dbReference type="SUPFAM" id="SSF51735">
    <property type="entry name" value="NAD(P)-binding Rossmann-fold domains"/>
    <property type="match status" value="2"/>
</dbReference>
<comment type="caution">
    <text evidence="4">The sequence shown here is derived from an EMBL/GenBank/DDBJ whole genome shotgun (WGS) entry which is preliminary data.</text>
</comment>
<evidence type="ECO:0000313" key="5">
    <source>
        <dbReference type="Proteomes" id="UP000256645"/>
    </source>
</evidence>
<dbReference type="InterPro" id="IPR036291">
    <property type="entry name" value="NAD(P)-bd_dom_sf"/>
</dbReference>
<protein>
    <recommendedName>
        <fullName evidence="3">NmrA-like domain-containing protein</fullName>
    </recommendedName>
</protein>
<dbReference type="EMBL" id="PDLM01000014">
    <property type="protein sequence ID" value="RDW62310.1"/>
    <property type="molecule type" value="Genomic_DNA"/>
</dbReference>
<accession>A0A3D8QKX6</accession>
<reference evidence="4 5" key="1">
    <citation type="journal article" date="2018" name="IMA Fungus">
        <title>IMA Genome-F 9: Draft genome sequence of Annulohypoxylon stygium, Aspergillus mulundensis, Berkeleyomyces basicola (syn. Thielaviopsis basicola), Ceratocystis smalleyi, two Cercospora beticola strains, Coleophoma cylindrospora, Fusarium fracticaudum, Phialophora cf. hyalina, and Morchella septimelata.</title>
        <authorList>
            <person name="Wingfield B.D."/>
            <person name="Bills G.F."/>
            <person name="Dong Y."/>
            <person name="Huang W."/>
            <person name="Nel W.J."/>
            <person name="Swalarsk-Parry B.S."/>
            <person name="Vaghefi N."/>
            <person name="Wilken P.M."/>
            <person name="An Z."/>
            <person name="de Beer Z.W."/>
            <person name="De Vos L."/>
            <person name="Chen L."/>
            <person name="Duong T.A."/>
            <person name="Gao Y."/>
            <person name="Hammerbacher A."/>
            <person name="Kikkert J.R."/>
            <person name="Li Y."/>
            <person name="Li H."/>
            <person name="Li K."/>
            <person name="Li Q."/>
            <person name="Liu X."/>
            <person name="Ma X."/>
            <person name="Naidoo K."/>
            <person name="Pethybridge S.J."/>
            <person name="Sun J."/>
            <person name="Steenkamp E.T."/>
            <person name="van der Nest M.A."/>
            <person name="van Wyk S."/>
            <person name="Wingfield M.J."/>
            <person name="Xiong C."/>
            <person name="Yue Q."/>
            <person name="Zhang X."/>
        </authorList>
    </citation>
    <scope>NUCLEOTIDE SEQUENCE [LARGE SCALE GENOMIC DNA]</scope>
    <source>
        <strain evidence="4 5">BP6252</strain>
    </source>
</reference>
<dbReference type="PANTHER" id="PTHR42748:SF7">
    <property type="entry name" value="NMRA LIKE REDOX SENSOR 1-RELATED"/>
    <property type="match status" value="1"/>
</dbReference>
<dbReference type="STRING" id="1849047.A0A3D8QKX6"/>
<dbReference type="InterPro" id="IPR008030">
    <property type="entry name" value="NmrA-like"/>
</dbReference>
<dbReference type="Pfam" id="PF05368">
    <property type="entry name" value="NmrA"/>
    <property type="match status" value="1"/>
</dbReference>
<dbReference type="PANTHER" id="PTHR42748">
    <property type="entry name" value="NITROGEN METABOLITE REPRESSION PROTEIN NMRA FAMILY MEMBER"/>
    <property type="match status" value="1"/>
</dbReference>
<evidence type="ECO:0000256" key="2">
    <source>
        <dbReference type="ARBA" id="ARBA00022857"/>
    </source>
</evidence>
<feature type="domain" description="NmrA-like" evidence="3">
    <location>
        <begin position="64"/>
        <end position="253"/>
    </location>
</feature>
<dbReference type="AlphaFoldDB" id="A0A3D8QKX6"/>
<sequence>MVHNILVTGSTGKQGTALIRALLKPRGKVESMTRESFEAPSDEKAQHEAAAITAADTIREQQGDKEYHIYALTRDISSATAQKLLNTYGESISLVPGDLDDAESIEQVFRDRRESDGVGFWGVFAVLAFPGLGVAADGEEKQGKMLADMSLKYGVQAFVYSSSLRAGPKHEHELKLSNLAKARIEQHCMELGKEGLPWIILRPSFFIENFDGLIGAISVSVLRTGLKPETAISMVGSEDIGNVAAGIFLVEEAHKRALGHAIPAIPNLLASLIIRANGATQDLINNLEHVHVSRIKGHYPELTQEIQLSNEVFPMRSYHDWLLREKDDAFSNADTGKEWNGVSIMKLLTGRL</sequence>
<dbReference type="Proteomes" id="UP000256645">
    <property type="component" value="Unassembled WGS sequence"/>
</dbReference>
<organism evidence="4 5">
    <name type="scientific">Coleophoma cylindrospora</name>
    <dbReference type="NCBI Taxonomy" id="1849047"/>
    <lineage>
        <taxon>Eukaryota</taxon>
        <taxon>Fungi</taxon>
        <taxon>Dikarya</taxon>
        <taxon>Ascomycota</taxon>
        <taxon>Pezizomycotina</taxon>
        <taxon>Leotiomycetes</taxon>
        <taxon>Helotiales</taxon>
        <taxon>Dermateaceae</taxon>
        <taxon>Coleophoma</taxon>
    </lineage>
</organism>
<evidence type="ECO:0000313" key="4">
    <source>
        <dbReference type="EMBL" id="RDW62310.1"/>
    </source>
</evidence>
<comment type="similarity">
    <text evidence="1">Belongs to the NmrA-type oxidoreductase family.</text>
</comment>
<proteinExistence type="inferred from homology"/>
<dbReference type="Gene3D" id="3.40.50.720">
    <property type="entry name" value="NAD(P)-binding Rossmann-like Domain"/>
    <property type="match status" value="1"/>
</dbReference>
<dbReference type="OrthoDB" id="9997102at2759"/>